<proteinExistence type="predicted"/>
<evidence type="ECO:0000313" key="2">
    <source>
        <dbReference type="EMBL" id="MPC55702.1"/>
    </source>
</evidence>
<dbReference type="Proteomes" id="UP000324222">
    <property type="component" value="Unassembled WGS sequence"/>
</dbReference>
<keyword evidence="3" id="KW-1185">Reference proteome</keyword>
<reference evidence="2 3" key="1">
    <citation type="submission" date="2019-05" db="EMBL/GenBank/DDBJ databases">
        <title>Another draft genome of Portunus trituberculatus and its Hox gene families provides insights of decapod evolution.</title>
        <authorList>
            <person name="Jeong J.-H."/>
            <person name="Song I."/>
            <person name="Kim S."/>
            <person name="Choi T."/>
            <person name="Kim D."/>
            <person name="Ryu S."/>
            <person name="Kim W."/>
        </authorList>
    </citation>
    <scope>NUCLEOTIDE SEQUENCE [LARGE SCALE GENOMIC DNA]</scope>
    <source>
        <tissue evidence="2">Muscle</tissue>
    </source>
</reference>
<organism evidence="2 3">
    <name type="scientific">Portunus trituberculatus</name>
    <name type="common">Swimming crab</name>
    <name type="synonym">Neptunus trituberculatus</name>
    <dbReference type="NCBI Taxonomy" id="210409"/>
    <lineage>
        <taxon>Eukaryota</taxon>
        <taxon>Metazoa</taxon>
        <taxon>Ecdysozoa</taxon>
        <taxon>Arthropoda</taxon>
        <taxon>Crustacea</taxon>
        <taxon>Multicrustacea</taxon>
        <taxon>Malacostraca</taxon>
        <taxon>Eumalacostraca</taxon>
        <taxon>Eucarida</taxon>
        <taxon>Decapoda</taxon>
        <taxon>Pleocyemata</taxon>
        <taxon>Brachyura</taxon>
        <taxon>Eubrachyura</taxon>
        <taxon>Portunoidea</taxon>
        <taxon>Portunidae</taxon>
        <taxon>Portuninae</taxon>
        <taxon>Portunus</taxon>
    </lineage>
</organism>
<name>A0A5B7GA11_PORTR</name>
<comment type="caution">
    <text evidence="2">The sequence shown here is derived from an EMBL/GenBank/DDBJ whole genome shotgun (WGS) entry which is preliminary data.</text>
</comment>
<evidence type="ECO:0000256" key="1">
    <source>
        <dbReference type="SAM" id="MobiDB-lite"/>
    </source>
</evidence>
<sequence length="71" mass="8162">MSRWAASKVEPKLRKLSSSMKESHRQNTFCFRAGSCKPTITLHMSMYSDRSPQQLRHWNPHSLSTLGLVDS</sequence>
<gene>
    <name evidence="2" type="ORF">E2C01_049646</name>
</gene>
<protein>
    <submittedName>
        <fullName evidence="2">Uncharacterized protein</fullName>
    </submittedName>
</protein>
<dbReference type="AlphaFoldDB" id="A0A5B7GA11"/>
<dbReference type="EMBL" id="VSRR010013377">
    <property type="protein sequence ID" value="MPC55702.1"/>
    <property type="molecule type" value="Genomic_DNA"/>
</dbReference>
<evidence type="ECO:0000313" key="3">
    <source>
        <dbReference type="Proteomes" id="UP000324222"/>
    </source>
</evidence>
<feature type="region of interest" description="Disordered" evidence="1">
    <location>
        <begin position="1"/>
        <end position="20"/>
    </location>
</feature>
<accession>A0A5B7GA11</accession>